<keyword evidence="6" id="KW-0378">Hydrolase</keyword>
<dbReference type="SMART" id="SM01232">
    <property type="entry name" value="H2TH"/>
    <property type="match status" value="1"/>
</dbReference>
<keyword evidence="18" id="KW-1185">Reference proteome</keyword>
<dbReference type="OrthoDB" id="9800855at2"/>
<dbReference type="SUPFAM" id="SSF46946">
    <property type="entry name" value="S13-like H2TH domain"/>
    <property type="match status" value="1"/>
</dbReference>
<evidence type="ECO:0000313" key="17">
    <source>
        <dbReference type="EMBL" id="PWC02053.1"/>
    </source>
</evidence>
<evidence type="ECO:0000256" key="4">
    <source>
        <dbReference type="ARBA" id="ARBA00022763"/>
    </source>
</evidence>
<dbReference type="EMBL" id="QEEZ01000006">
    <property type="protein sequence ID" value="PWC02053.1"/>
    <property type="molecule type" value="Genomic_DNA"/>
</dbReference>
<dbReference type="AlphaFoldDB" id="A0A2U1T7U0"/>
<keyword evidence="9" id="KW-0234">DNA repair</keyword>
<dbReference type="GO" id="GO:0000703">
    <property type="term" value="F:oxidized pyrimidine nucleobase lesion DNA N-glycosylase activity"/>
    <property type="evidence" value="ECO:0007669"/>
    <property type="project" value="TreeGrafter"/>
</dbReference>
<dbReference type="SUPFAM" id="SSF57716">
    <property type="entry name" value="Glucocorticoid receptor-like (DNA-binding domain)"/>
    <property type="match status" value="1"/>
</dbReference>
<sequence length="272" mass="30402">MPEGDSVYQLSRRLQFLVGREVLSTSLRVPRYATTRFDGSTCERIWPYGKHLHMQFGTQILHTHLKMEGTWSMHLAGDKWRKPGHTARVVLRFEGAPKPRPIEIVGHELGLVEVYPVSEYAERIAYLGPDILDPAFDIDDGARRLAADPLRPVGLALLDQRVIAGLGNEYRAEICFLAGVHPAVPMREVDARAVVELSHRLITANRNSPIRVTTGVRRAGENSYVFGRNHRPCRRCGTLIEQSFLGSSGTERVIWWCPHCQPAPSSFSASGG</sequence>
<evidence type="ECO:0000256" key="12">
    <source>
        <dbReference type="ARBA" id="ARBA00023295"/>
    </source>
</evidence>
<evidence type="ECO:0000256" key="2">
    <source>
        <dbReference type="ARBA" id="ARBA00012720"/>
    </source>
</evidence>
<dbReference type="CDD" id="cd08971">
    <property type="entry name" value="AcNei2_N"/>
    <property type="match status" value="1"/>
</dbReference>
<comment type="catalytic activity">
    <reaction evidence="13">
        <text>2'-deoxyribonucleotide-(2'-deoxyribose 5'-phosphate)-2'-deoxyribonucleotide-DNA = a 3'-end 2'-deoxyribonucleotide-(2,3-dehydro-2,3-deoxyribose 5'-phosphate)-DNA + a 5'-end 5'-phospho-2'-deoxyribonucleoside-DNA + H(+)</text>
        <dbReference type="Rhea" id="RHEA:66592"/>
        <dbReference type="Rhea" id="RHEA-COMP:13180"/>
        <dbReference type="Rhea" id="RHEA-COMP:16897"/>
        <dbReference type="Rhea" id="RHEA-COMP:17067"/>
        <dbReference type="ChEBI" id="CHEBI:15378"/>
        <dbReference type="ChEBI" id="CHEBI:136412"/>
        <dbReference type="ChEBI" id="CHEBI:157695"/>
        <dbReference type="ChEBI" id="CHEBI:167181"/>
        <dbReference type="EC" id="4.2.99.18"/>
    </reaction>
</comment>
<dbReference type="InterPro" id="IPR015886">
    <property type="entry name" value="H2TH_FPG"/>
</dbReference>
<dbReference type="RefSeq" id="WP_108431942.1">
    <property type="nucleotide sequence ID" value="NZ_CP026947.1"/>
</dbReference>
<feature type="domain" description="FPG-type" evidence="15">
    <location>
        <begin position="224"/>
        <end position="262"/>
    </location>
</feature>
<organism evidence="17 18">
    <name type="scientific">Corynebacterium yudongzhengii</name>
    <dbReference type="NCBI Taxonomy" id="2080740"/>
    <lineage>
        <taxon>Bacteria</taxon>
        <taxon>Bacillati</taxon>
        <taxon>Actinomycetota</taxon>
        <taxon>Actinomycetes</taxon>
        <taxon>Mycobacteriales</taxon>
        <taxon>Corynebacteriaceae</taxon>
        <taxon>Corynebacterium</taxon>
    </lineage>
</organism>
<keyword evidence="10" id="KW-0456">Lyase</keyword>
<keyword evidence="4" id="KW-0227">DNA damage</keyword>
<feature type="domain" description="Formamidopyrimidine-DNA glycosylase catalytic" evidence="16">
    <location>
        <begin position="2"/>
        <end position="75"/>
    </location>
</feature>
<dbReference type="Gene3D" id="1.10.8.50">
    <property type="match status" value="1"/>
</dbReference>
<keyword evidence="5 14" id="KW-0863">Zinc-finger</keyword>
<dbReference type="GO" id="GO:0006284">
    <property type="term" value="P:base-excision repair"/>
    <property type="evidence" value="ECO:0007669"/>
    <property type="project" value="InterPro"/>
</dbReference>
<dbReference type="InterPro" id="IPR012319">
    <property type="entry name" value="FPG_cat"/>
</dbReference>
<dbReference type="GO" id="GO:0008270">
    <property type="term" value="F:zinc ion binding"/>
    <property type="evidence" value="ECO:0007669"/>
    <property type="project" value="UniProtKB-KW"/>
</dbReference>
<evidence type="ECO:0000256" key="5">
    <source>
        <dbReference type="ARBA" id="ARBA00022771"/>
    </source>
</evidence>
<dbReference type="PROSITE" id="PS51066">
    <property type="entry name" value="ZF_FPG_2"/>
    <property type="match status" value="1"/>
</dbReference>
<dbReference type="InterPro" id="IPR010979">
    <property type="entry name" value="Ribosomal_uS13-like_H2TH"/>
</dbReference>
<dbReference type="SMART" id="SM00898">
    <property type="entry name" value="Fapy_DNA_glyco"/>
    <property type="match status" value="1"/>
</dbReference>
<evidence type="ECO:0000256" key="8">
    <source>
        <dbReference type="ARBA" id="ARBA00023125"/>
    </source>
</evidence>
<evidence type="ECO:0000256" key="1">
    <source>
        <dbReference type="ARBA" id="ARBA00009409"/>
    </source>
</evidence>
<dbReference type="Proteomes" id="UP000244989">
    <property type="component" value="Unassembled WGS sequence"/>
</dbReference>
<evidence type="ECO:0000259" key="15">
    <source>
        <dbReference type="PROSITE" id="PS51066"/>
    </source>
</evidence>
<evidence type="ECO:0000256" key="10">
    <source>
        <dbReference type="ARBA" id="ARBA00023239"/>
    </source>
</evidence>
<dbReference type="PROSITE" id="PS01242">
    <property type="entry name" value="ZF_FPG_1"/>
    <property type="match status" value="1"/>
</dbReference>
<keyword evidence="12" id="KW-0326">Glycosidase</keyword>
<dbReference type="PANTHER" id="PTHR42697:SF1">
    <property type="entry name" value="ENDONUCLEASE 8"/>
    <property type="match status" value="1"/>
</dbReference>
<evidence type="ECO:0000256" key="6">
    <source>
        <dbReference type="ARBA" id="ARBA00022801"/>
    </source>
</evidence>
<keyword evidence="11" id="KW-0511">Multifunctional enzyme</keyword>
<dbReference type="GO" id="GO:0003684">
    <property type="term" value="F:damaged DNA binding"/>
    <property type="evidence" value="ECO:0007669"/>
    <property type="project" value="InterPro"/>
</dbReference>
<dbReference type="InterPro" id="IPR015887">
    <property type="entry name" value="DNA_glyclase_Znf_dom_DNA_BS"/>
</dbReference>
<keyword evidence="7" id="KW-0862">Zinc</keyword>
<proteinExistence type="inferred from homology"/>
<dbReference type="Pfam" id="PF01149">
    <property type="entry name" value="Fapy_DNA_glyco"/>
    <property type="match status" value="1"/>
</dbReference>
<evidence type="ECO:0000259" key="16">
    <source>
        <dbReference type="PROSITE" id="PS51068"/>
    </source>
</evidence>
<dbReference type="Gene3D" id="3.20.190.10">
    <property type="entry name" value="MutM-like, N-terminal"/>
    <property type="match status" value="1"/>
</dbReference>
<dbReference type="PROSITE" id="PS51068">
    <property type="entry name" value="FPG_CAT"/>
    <property type="match status" value="1"/>
</dbReference>
<protein>
    <recommendedName>
        <fullName evidence="2">DNA-(apurinic or apyrimidinic site) lyase</fullName>
        <ecNumber evidence="2">4.2.99.18</ecNumber>
    </recommendedName>
</protein>
<evidence type="ECO:0000256" key="13">
    <source>
        <dbReference type="ARBA" id="ARBA00044632"/>
    </source>
</evidence>
<keyword evidence="3" id="KW-0479">Metal-binding</keyword>
<evidence type="ECO:0000256" key="11">
    <source>
        <dbReference type="ARBA" id="ARBA00023268"/>
    </source>
</evidence>
<evidence type="ECO:0000256" key="3">
    <source>
        <dbReference type="ARBA" id="ARBA00022723"/>
    </source>
</evidence>
<reference evidence="18" key="1">
    <citation type="submission" date="2018-04" db="EMBL/GenBank/DDBJ databases">
        <authorList>
            <person name="Liu S."/>
            <person name="Wang Z."/>
            <person name="Li J."/>
        </authorList>
    </citation>
    <scope>NUCLEOTIDE SEQUENCE [LARGE SCALE GENOMIC DNA]</scope>
    <source>
        <strain evidence="18">2189</strain>
    </source>
</reference>
<evidence type="ECO:0000256" key="7">
    <source>
        <dbReference type="ARBA" id="ARBA00022833"/>
    </source>
</evidence>
<dbReference type="GO" id="GO:0140078">
    <property type="term" value="F:class I DNA-(apurinic or apyrimidinic site) endonuclease activity"/>
    <property type="evidence" value="ECO:0007669"/>
    <property type="project" value="UniProtKB-EC"/>
</dbReference>
<keyword evidence="8" id="KW-0238">DNA-binding</keyword>
<dbReference type="InterPro" id="IPR044090">
    <property type="entry name" value="Nei2_N"/>
</dbReference>
<comment type="caution">
    <text evidence="17">The sequence shown here is derived from an EMBL/GenBank/DDBJ whole genome shotgun (WGS) entry which is preliminary data.</text>
</comment>
<accession>A0A2U1T7U0</accession>
<evidence type="ECO:0000256" key="9">
    <source>
        <dbReference type="ARBA" id="ARBA00023204"/>
    </source>
</evidence>
<dbReference type="PANTHER" id="PTHR42697">
    <property type="entry name" value="ENDONUCLEASE 8"/>
    <property type="match status" value="1"/>
</dbReference>
<dbReference type="SUPFAM" id="SSF81624">
    <property type="entry name" value="N-terminal domain of MutM-like DNA repair proteins"/>
    <property type="match status" value="1"/>
</dbReference>
<dbReference type="InterPro" id="IPR035937">
    <property type="entry name" value="FPG_N"/>
</dbReference>
<evidence type="ECO:0000256" key="14">
    <source>
        <dbReference type="PROSITE-ProRule" id="PRU00391"/>
    </source>
</evidence>
<comment type="similarity">
    <text evidence="1">Belongs to the FPG family.</text>
</comment>
<dbReference type="EC" id="4.2.99.18" evidence="2"/>
<dbReference type="Pfam" id="PF06831">
    <property type="entry name" value="H2TH"/>
    <property type="match status" value="1"/>
</dbReference>
<name>A0A2U1T7U0_9CORY</name>
<dbReference type="InterPro" id="IPR000214">
    <property type="entry name" value="Znf_DNA_glyclase/AP_lyase"/>
</dbReference>
<dbReference type="KEGG" id="cyz:C3B44_08145"/>
<evidence type="ECO:0000313" key="18">
    <source>
        <dbReference type="Proteomes" id="UP000244989"/>
    </source>
</evidence>
<gene>
    <name evidence="17" type="ORF">DF222_04235</name>
</gene>